<evidence type="ECO:0000256" key="6">
    <source>
        <dbReference type="ARBA" id="ARBA00023157"/>
    </source>
</evidence>
<dbReference type="InterPro" id="IPR020422">
    <property type="entry name" value="TYR_PHOSPHATASE_DUAL_dom"/>
</dbReference>
<keyword evidence="4" id="KW-0378">Hydrolase</keyword>
<dbReference type="EMBL" id="JAEPQZ010000004">
    <property type="protein sequence ID" value="KAG2182441.1"/>
    <property type="molecule type" value="Genomic_DNA"/>
</dbReference>
<gene>
    <name evidence="12" type="ORF">INT43_007371</name>
</gene>
<evidence type="ECO:0000256" key="3">
    <source>
        <dbReference type="ARBA" id="ARBA00022481"/>
    </source>
</evidence>
<comment type="caution">
    <text evidence="12">The sequence shown here is derived from an EMBL/GenBank/DDBJ whole genome shotgun (WGS) entry which is preliminary data.</text>
</comment>
<evidence type="ECO:0000256" key="2">
    <source>
        <dbReference type="ARBA" id="ARBA00013064"/>
    </source>
</evidence>
<evidence type="ECO:0000256" key="5">
    <source>
        <dbReference type="ARBA" id="ARBA00022912"/>
    </source>
</evidence>
<evidence type="ECO:0000313" key="12">
    <source>
        <dbReference type="EMBL" id="KAG2182441.1"/>
    </source>
</evidence>
<evidence type="ECO:0000259" key="10">
    <source>
        <dbReference type="PROSITE" id="PS50054"/>
    </source>
</evidence>
<dbReference type="PANTHER" id="PTHR23339">
    <property type="entry name" value="TYROSINE SPECIFIC PROTEIN PHOSPHATASE AND DUAL SPECIFICITY PROTEIN PHOSPHATASE"/>
    <property type="match status" value="1"/>
</dbReference>
<dbReference type="PROSITE" id="PS50056">
    <property type="entry name" value="TYR_PHOSPHATASE_2"/>
    <property type="match status" value="1"/>
</dbReference>
<accession>A0A8H7PYG6</accession>
<comment type="catalytic activity">
    <reaction evidence="9">
        <text>O-phospho-L-tyrosyl-[protein] + H2O = L-tyrosyl-[protein] + phosphate</text>
        <dbReference type="Rhea" id="RHEA:10684"/>
        <dbReference type="Rhea" id="RHEA-COMP:10136"/>
        <dbReference type="Rhea" id="RHEA-COMP:20101"/>
        <dbReference type="ChEBI" id="CHEBI:15377"/>
        <dbReference type="ChEBI" id="CHEBI:43474"/>
        <dbReference type="ChEBI" id="CHEBI:46858"/>
        <dbReference type="ChEBI" id="CHEBI:61978"/>
        <dbReference type="EC" id="3.1.3.48"/>
    </reaction>
</comment>
<dbReference type="OrthoDB" id="5632at2759"/>
<sequence>MTNYPCAAQLGQGLSIIDVPDCPIRFLILTCPTDNTLPLYLSAFKELKVTDVVRCCDPTYSTEQLEDLQIKVLDIPFKDGSVPSKSVVHDWLQLFQSRQLAALPVSANSEQRPTIAVHCVAGLGRAPVLVAIALIEMGMQPLDAIEFIRQYRRGTFNRPQIAYLDGYKRTRKRTANSSESSLSYSLKRMFSFGKELSSH</sequence>
<keyword evidence="8" id="KW-0636">Prenylation</keyword>
<keyword evidence="6" id="KW-1015">Disulfide bond</keyword>
<evidence type="ECO:0000259" key="11">
    <source>
        <dbReference type="PROSITE" id="PS50056"/>
    </source>
</evidence>
<dbReference type="AlphaFoldDB" id="A0A8H7PYG6"/>
<evidence type="ECO:0000256" key="4">
    <source>
        <dbReference type="ARBA" id="ARBA00022801"/>
    </source>
</evidence>
<dbReference type="PROSITE" id="PS50054">
    <property type="entry name" value="TYR_PHOSPHATASE_DUAL"/>
    <property type="match status" value="1"/>
</dbReference>
<dbReference type="InterPro" id="IPR029021">
    <property type="entry name" value="Prot-tyrosine_phosphatase-like"/>
</dbReference>
<dbReference type="EC" id="3.1.3.48" evidence="2"/>
<evidence type="ECO:0000256" key="7">
    <source>
        <dbReference type="ARBA" id="ARBA00023288"/>
    </source>
</evidence>
<feature type="domain" description="Tyrosine-protein phosphatase" evidence="10">
    <location>
        <begin position="17"/>
        <end position="176"/>
    </location>
</feature>
<name>A0A8H7PYG6_MORIS</name>
<keyword evidence="7" id="KW-0449">Lipoprotein</keyword>
<feature type="domain" description="Tyrosine specific protein phosphatases" evidence="11">
    <location>
        <begin position="89"/>
        <end position="163"/>
    </location>
</feature>
<dbReference type="FunFam" id="3.90.190.10:FF:000086">
    <property type="entry name" value="Protein tyrosine phosphatase-like protein"/>
    <property type="match status" value="1"/>
</dbReference>
<organism evidence="12 13">
    <name type="scientific">Mortierella isabellina</name>
    <name type="common">Filamentous fungus</name>
    <name type="synonym">Umbelopsis isabellina</name>
    <dbReference type="NCBI Taxonomy" id="91625"/>
    <lineage>
        <taxon>Eukaryota</taxon>
        <taxon>Fungi</taxon>
        <taxon>Fungi incertae sedis</taxon>
        <taxon>Mucoromycota</taxon>
        <taxon>Mucoromycotina</taxon>
        <taxon>Umbelopsidomycetes</taxon>
        <taxon>Umbelopsidales</taxon>
        <taxon>Umbelopsidaceae</taxon>
        <taxon>Umbelopsis</taxon>
    </lineage>
</organism>
<comment type="similarity">
    <text evidence="1">Belongs to the protein-tyrosine phosphatase family.</text>
</comment>
<keyword evidence="3" id="KW-0488">Methylation</keyword>
<dbReference type="GO" id="GO:0005737">
    <property type="term" value="C:cytoplasm"/>
    <property type="evidence" value="ECO:0007669"/>
    <property type="project" value="UniProtKB-ARBA"/>
</dbReference>
<evidence type="ECO:0000256" key="9">
    <source>
        <dbReference type="ARBA" id="ARBA00051722"/>
    </source>
</evidence>
<reference evidence="12" key="1">
    <citation type="submission" date="2020-12" db="EMBL/GenBank/DDBJ databases">
        <title>Metabolic potential, ecology and presence of endohyphal bacteria is reflected in genomic diversity of Mucoromycotina.</title>
        <authorList>
            <person name="Muszewska A."/>
            <person name="Okrasinska A."/>
            <person name="Steczkiewicz K."/>
            <person name="Drgas O."/>
            <person name="Orlowska M."/>
            <person name="Perlinska-Lenart U."/>
            <person name="Aleksandrzak-Piekarczyk T."/>
            <person name="Szatraj K."/>
            <person name="Zielenkiewicz U."/>
            <person name="Pilsyk S."/>
            <person name="Malc E."/>
            <person name="Mieczkowski P."/>
            <person name="Kruszewska J.S."/>
            <person name="Biernat P."/>
            <person name="Pawlowska J."/>
        </authorList>
    </citation>
    <scope>NUCLEOTIDE SEQUENCE</scope>
    <source>
        <strain evidence="12">WA0000067209</strain>
    </source>
</reference>
<protein>
    <recommendedName>
        <fullName evidence="2">protein-tyrosine-phosphatase</fullName>
        <ecNumber evidence="2">3.1.3.48</ecNumber>
    </recommendedName>
</protein>
<dbReference type="GO" id="GO:0004725">
    <property type="term" value="F:protein tyrosine phosphatase activity"/>
    <property type="evidence" value="ECO:0007669"/>
    <property type="project" value="UniProtKB-EC"/>
</dbReference>
<dbReference type="Gene3D" id="3.90.190.10">
    <property type="entry name" value="Protein tyrosine phosphatase superfamily"/>
    <property type="match status" value="1"/>
</dbReference>
<dbReference type="SUPFAM" id="SSF52799">
    <property type="entry name" value="(Phosphotyrosine protein) phosphatases II"/>
    <property type="match status" value="1"/>
</dbReference>
<dbReference type="InterPro" id="IPR003595">
    <property type="entry name" value="Tyr_Pase_cat"/>
</dbReference>
<dbReference type="SMART" id="SM00404">
    <property type="entry name" value="PTPc_motif"/>
    <property type="match status" value="1"/>
</dbReference>
<keyword evidence="5" id="KW-0904">Protein phosphatase</keyword>
<dbReference type="Proteomes" id="UP000654370">
    <property type="component" value="Unassembled WGS sequence"/>
</dbReference>
<evidence type="ECO:0000313" key="13">
    <source>
        <dbReference type="Proteomes" id="UP000654370"/>
    </source>
</evidence>
<evidence type="ECO:0000256" key="1">
    <source>
        <dbReference type="ARBA" id="ARBA00009580"/>
    </source>
</evidence>
<dbReference type="InterPro" id="IPR050561">
    <property type="entry name" value="PTP"/>
</dbReference>
<dbReference type="CDD" id="cd14500">
    <property type="entry name" value="PTP-IVa"/>
    <property type="match status" value="1"/>
</dbReference>
<dbReference type="InterPro" id="IPR000387">
    <property type="entry name" value="Tyr_Pase_dom"/>
</dbReference>
<keyword evidence="13" id="KW-1185">Reference proteome</keyword>
<proteinExistence type="inferred from homology"/>
<evidence type="ECO:0000256" key="8">
    <source>
        <dbReference type="ARBA" id="ARBA00023289"/>
    </source>
</evidence>